<name>A0A182JLZ1_ANOAO</name>
<sequence length="322" mass="35010">MAAAVNKRFRESTLLLEEREQDISPDESGGAHYSAIKQARRLAGVIRDMPVALEDHRYVGTMQELTNTLARVEEERDQMRQEVLNCKLAAEEGKRQCQDLNARLIKLERAQKGKAGRAAVAPAEQAPAKEKPSPKATEEKNDGFTVVGKKGKPAKPKPAAPKKRKEPRPKTRPDALLLKVQKGSSYAAVLKTLKTKREELKEIGEAAAKVRRSGDNVLFELTSAGSQGIGQLVESLQTELGGTATVATLRQTSIVVIRDVCEEVDRAEIRDDLMDQLQVQGNPNWVADASGIGRDLRTGEVADSGGYLNAGDAMDACAQNSC</sequence>
<dbReference type="STRING" id="41427.A0A182JLZ1"/>
<evidence type="ECO:0000313" key="3">
    <source>
        <dbReference type="EnsemblMetazoa" id="AATE020548-PA.1"/>
    </source>
</evidence>
<evidence type="ECO:0000256" key="1">
    <source>
        <dbReference type="SAM" id="Coils"/>
    </source>
</evidence>
<dbReference type="VEuPathDB" id="VectorBase:AATE020548"/>
<reference evidence="3" key="1">
    <citation type="submission" date="2022-08" db="UniProtKB">
        <authorList>
            <consortium name="EnsemblMetazoa"/>
        </authorList>
    </citation>
    <scope>IDENTIFICATION</scope>
    <source>
        <strain evidence="3">EBRO</strain>
    </source>
</reference>
<dbReference type="AlphaFoldDB" id="A0A182JLZ1"/>
<feature type="compositionally biased region" description="Basic and acidic residues" evidence="2">
    <location>
        <begin position="127"/>
        <end position="142"/>
    </location>
</feature>
<feature type="compositionally biased region" description="Basic residues" evidence="2">
    <location>
        <begin position="149"/>
        <end position="167"/>
    </location>
</feature>
<organism evidence="3">
    <name type="scientific">Anopheles atroparvus</name>
    <name type="common">European mosquito</name>
    <dbReference type="NCBI Taxonomy" id="41427"/>
    <lineage>
        <taxon>Eukaryota</taxon>
        <taxon>Metazoa</taxon>
        <taxon>Ecdysozoa</taxon>
        <taxon>Arthropoda</taxon>
        <taxon>Hexapoda</taxon>
        <taxon>Insecta</taxon>
        <taxon>Pterygota</taxon>
        <taxon>Neoptera</taxon>
        <taxon>Endopterygota</taxon>
        <taxon>Diptera</taxon>
        <taxon>Nematocera</taxon>
        <taxon>Culicoidea</taxon>
        <taxon>Culicidae</taxon>
        <taxon>Anophelinae</taxon>
        <taxon>Anopheles</taxon>
    </lineage>
</organism>
<feature type="coiled-coil region" evidence="1">
    <location>
        <begin position="62"/>
        <end position="110"/>
    </location>
</feature>
<protein>
    <submittedName>
        <fullName evidence="3">Uncharacterized protein</fullName>
    </submittedName>
</protein>
<accession>A0A182JLZ1</accession>
<proteinExistence type="predicted"/>
<keyword evidence="1" id="KW-0175">Coiled coil</keyword>
<feature type="region of interest" description="Disordered" evidence="2">
    <location>
        <begin position="111"/>
        <end position="175"/>
    </location>
</feature>
<evidence type="ECO:0000256" key="2">
    <source>
        <dbReference type="SAM" id="MobiDB-lite"/>
    </source>
</evidence>
<dbReference type="EnsemblMetazoa" id="AATE020548-RA">
    <property type="protein sequence ID" value="AATE020548-PA.1"/>
    <property type="gene ID" value="AATE020548"/>
</dbReference>